<organism evidence="1 2">
    <name type="scientific">Kickxella alabastrina</name>
    <dbReference type="NCBI Taxonomy" id="61397"/>
    <lineage>
        <taxon>Eukaryota</taxon>
        <taxon>Fungi</taxon>
        <taxon>Fungi incertae sedis</taxon>
        <taxon>Zoopagomycota</taxon>
        <taxon>Kickxellomycotina</taxon>
        <taxon>Kickxellomycetes</taxon>
        <taxon>Kickxellales</taxon>
        <taxon>Kickxellaceae</taxon>
        <taxon>Kickxella</taxon>
    </lineage>
</organism>
<name>A0ACC1IKZ0_9FUNG</name>
<proteinExistence type="predicted"/>
<keyword evidence="2" id="KW-1185">Reference proteome</keyword>
<dbReference type="Proteomes" id="UP001150581">
    <property type="component" value="Unassembled WGS sequence"/>
</dbReference>
<evidence type="ECO:0000313" key="1">
    <source>
        <dbReference type="EMBL" id="KAJ1895267.1"/>
    </source>
</evidence>
<reference evidence="1" key="1">
    <citation type="submission" date="2022-07" db="EMBL/GenBank/DDBJ databases">
        <title>Phylogenomic reconstructions and comparative analyses of Kickxellomycotina fungi.</title>
        <authorList>
            <person name="Reynolds N.K."/>
            <person name="Stajich J.E."/>
            <person name="Barry K."/>
            <person name="Grigoriev I.V."/>
            <person name="Crous P."/>
            <person name="Smith M.E."/>
        </authorList>
    </citation>
    <scope>NUCLEOTIDE SEQUENCE</scope>
    <source>
        <strain evidence="1">Benny 63K</strain>
    </source>
</reference>
<gene>
    <name evidence="1" type="ORF">LPJ66_004695</name>
</gene>
<sequence length="95" mass="10452">MVNDNSNDSVNYDYDSAGIITAYHPFLIGDGSLGIPFQAMPAALKFATRRLQNLTAGKNNFYSAAILPSDATQVCDLTLCILVFNADHHSAWNWR</sequence>
<dbReference type="EMBL" id="JANBPG010000589">
    <property type="protein sequence ID" value="KAJ1895267.1"/>
    <property type="molecule type" value="Genomic_DNA"/>
</dbReference>
<accession>A0ACC1IKZ0</accession>
<comment type="caution">
    <text evidence="1">The sequence shown here is derived from an EMBL/GenBank/DDBJ whole genome shotgun (WGS) entry which is preliminary data.</text>
</comment>
<protein>
    <submittedName>
        <fullName evidence="1">Uncharacterized protein</fullName>
    </submittedName>
</protein>
<evidence type="ECO:0000313" key="2">
    <source>
        <dbReference type="Proteomes" id="UP001150581"/>
    </source>
</evidence>